<evidence type="ECO:0000256" key="1">
    <source>
        <dbReference type="SAM" id="Phobius"/>
    </source>
</evidence>
<dbReference type="AlphaFoldDB" id="A0A0R1M0C9"/>
<organism evidence="2 3">
    <name type="scientific">Liquorilactobacillus capillatus DSM 19910</name>
    <dbReference type="NCBI Taxonomy" id="1423731"/>
    <lineage>
        <taxon>Bacteria</taxon>
        <taxon>Bacillati</taxon>
        <taxon>Bacillota</taxon>
        <taxon>Bacilli</taxon>
        <taxon>Lactobacillales</taxon>
        <taxon>Lactobacillaceae</taxon>
        <taxon>Liquorilactobacillus</taxon>
    </lineage>
</organism>
<sequence>MKLSYIGALLGFLVTFSWIFFGFWKMVLILAAILIGSALGAWLDLQGITLKGMLIKLLDKLTN</sequence>
<dbReference type="InterPro" id="IPR018730">
    <property type="entry name" value="DUF2273"/>
</dbReference>
<dbReference type="STRING" id="1423731.FC81_GL001422"/>
<evidence type="ECO:0000313" key="2">
    <source>
        <dbReference type="EMBL" id="KRL01280.1"/>
    </source>
</evidence>
<dbReference type="PATRIC" id="fig|1423731.3.peg.1461"/>
<gene>
    <name evidence="2" type="ORF">FC81_GL001422</name>
</gene>
<reference evidence="2 3" key="1">
    <citation type="journal article" date="2015" name="Genome Announc.">
        <title>Expanding the biotechnology potential of lactobacilli through comparative genomics of 213 strains and associated genera.</title>
        <authorList>
            <person name="Sun Z."/>
            <person name="Harris H.M."/>
            <person name="McCann A."/>
            <person name="Guo C."/>
            <person name="Argimon S."/>
            <person name="Zhang W."/>
            <person name="Yang X."/>
            <person name="Jeffery I.B."/>
            <person name="Cooney J.C."/>
            <person name="Kagawa T.F."/>
            <person name="Liu W."/>
            <person name="Song Y."/>
            <person name="Salvetti E."/>
            <person name="Wrobel A."/>
            <person name="Rasinkangas P."/>
            <person name="Parkhill J."/>
            <person name="Rea M.C."/>
            <person name="O'Sullivan O."/>
            <person name="Ritari J."/>
            <person name="Douillard F.P."/>
            <person name="Paul Ross R."/>
            <person name="Yang R."/>
            <person name="Briner A.E."/>
            <person name="Felis G.E."/>
            <person name="de Vos W.M."/>
            <person name="Barrangou R."/>
            <person name="Klaenhammer T.R."/>
            <person name="Caufield P.W."/>
            <person name="Cui Y."/>
            <person name="Zhang H."/>
            <person name="O'Toole P.W."/>
        </authorList>
    </citation>
    <scope>NUCLEOTIDE SEQUENCE [LARGE SCALE GENOMIC DNA]</scope>
    <source>
        <strain evidence="2 3">DSM 19910</strain>
    </source>
</reference>
<accession>A0A0R1M0C9</accession>
<proteinExistence type="predicted"/>
<keyword evidence="1" id="KW-0472">Membrane</keyword>
<dbReference type="Pfam" id="PF10031">
    <property type="entry name" value="DUF2273"/>
    <property type="match status" value="1"/>
</dbReference>
<name>A0A0R1M0C9_9LACO</name>
<feature type="transmembrane region" description="Helical" evidence="1">
    <location>
        <begin position="5"/>
        <end position="21"/>
    </location>
</feature>
<dbReference type="Proteomes" id="UP000051621">
    <property type="component" value="Unassembled WGS sequence"/>
</dbReference>
<dbReference type="RefSeq" id="WP_057744601.1">
    <property type="nucleotide sequence ID" value="NZ_AZEF01000027.1"/>
</dbReference>
<keyword evidence="1" id="KW-0812">Transmembrane</keyword>
<evidence type="ECO:0008006" key="4">
    <source>
        <dbReference type="Google" id="ProtNLM"/>
    </source>
</evidence>
<evidence type="ECO:0000313" key="3">
    <source>
        <dbReference type="Proteomes" id="UP000051621"/>
    </source>
</evidence>
<keyword evidence="3" id="KW-1185">Reference proteome</keyword>
<comment type="caution">
    <text evidence="2">The sequence shown here is derived from an EMBL/GenBank/DDBJ whole genome shotgun (WGS) entry which is preliminary data.</text>
</comment>
<dbReference type="EMBL" id="AZEF01000027">
    <property type="protein sequence ID" value="KRL01280.1"/>
    <property type="molecule type" value="Genomic_DNA"/>
</dbReference>
<feature type="transmembrane region" description="Helical" evidence="1">
    <location>
        <begin position="27"/>
        <end position="45"/>
    </location>
</feature>
<protein>
    <recommendedName>
        <fullName evidence="4">Small integral membrane protein</fullName>
    </recommendedName>
</protein>
<keyword evidence="1" id="KW-1133">Transmembrane helix</keyword>